<feature type="coiled-coil region" evidence="2">
    <location>
        <begin position="277"/>
        <end position="304"/>
    </location>
</feature>
<comment type="caution">
    <text evidence="3">The sequence shown here is derived from an EMBL/GenBank/DDBJ whole genome shotgun (WGS) entry which is preliminary data.</text>
</comment>
<evidence type="ECO:0000313" key="4">
    <source>
        <dbReference type="Proteomes" id="UP000019918"/>
    </source>
</evidence>
<dbReference type="EMBL" id="JFHN01000051">
    <property type="protein sequence ID" value="EXU75177.1"/>
    <property type="molecule type" value="Genomic_DNA"/>
</dbReference>
<name>A0A014PWD5_9GAMM</name>
<dbReference type="OrthoDB" id="6725579at2"/>
<dbReference type="Gene3D" id="1.10.443.10">
    <property type="entry name" value="Intergrase catalytic core"/>
    <property type="match status" value="1"/>
</dbReference>
<dbReference type="RefSeq" id="WP_034938006.1">
    <property type="nucleotide sequence ID" value="NZ_JFHN01000051.1"/>
</dbReference>
<evidence type="ECO:0008006" key="5">
    <source>
        <dbReference type="Google" id="ProtNLM"/>
    </source>
</evidence>
<evidence type="ECO:0000256" key="1">
    <source>
        <dbReference type="ARBA" id="ARBA00023172"/>
    </source>
</evidence>
<keyword evidence="2" id="KW-0175">Coiled coil</keyword>
<evidence type="ECO:0000313" key="3">
    <source>
        <dbReference type="EMBL" id="EXU75177.1"/>
    </source>
</evidence>
<dbReference type="STRING" id="69222.BG55_12885"/>
<dbReference type="GO" id="GO:0015074">
    <property type="term" value="P:DNA integration"/>
    <property type="evidence" value="ECO:0007669"/>
    <property type="project" value="InterPro"/>
</dbReference>
<dbReference type="Proteomes" id="UP000019918">
    <property type="component" value="Unassembled WGS sequence"/>
</dbReference>
<dbReference type="GO" id="GO:0003677">
    <property type="term" value="F:DNA binding"/>
    <property type="evidence" value="ECO:0007669"/>
    <property type="project" value="InterPro"/>
</dbReference>
<keyword evidence="4" id="KW-1185">Reference proteome</keyword>
<evidence type="ECO:0000256" key="2">
    <source>
        <dbReference type="SAM" id="Coils"/>
    </source>
</evidence>
<dbReference type="AlphaFoldDB" id="A0A014PWD5"/>
<keyword evidence="1" id="KW-0233">DNA recombination</keyword>
<accession>A0A014PWD5</accession>
<dbReference type="SUPFAM" id="SSF56349">
    <property type="entry name" value="DNA breaking-rejoining enzymes"/>
    <property type="match status" value="1"/>
</dbReference>
<dbReference type="InterPro" id="IPR011010">
    <property type="entry name" value="DNA_brk_join_enz"/>
</dbReference>
<organism evidence="3 4">
    <name type="scientific">Erwinia mallotivora</name>
    <dbReference type="NCBI Taxonomy" id="69222"/>
    <lineage>
        <taxon>Bacteria</taxon>
        <taxon>Pseudomonadati</taxon>
        <taxon>Pseudomonadota</taxon>
        <taxon>Gammaproteobacteria</taxon>
        <taxon>Enterobacterales</taxon>
        <taxon>Erwiniaceae</taxon>
        <taxon>Erwinia</taxon>
    </lineage>
</organism>
<dbReference type="PATRIC" id="fig|69222.5.peg.2642"/>
<sequence>MKNNFYVVDKNRNPLERLDNYITDAKNIFERFKFPFHWEENKWNGFCTFKSLKDEDSKPNKLKYMNEKFCDFSKAIIIHKHILNPSKSYTALIAALRLLEFSLNKKCNCADVCLINENVFDYAYQRAKKLYKRNTAFQISVNLEKISEIIFQKGFLNKHYFCWKNKTRQPSPELYESFECLISPEGKLSGLKSIEALAAIFAKDDCLLSEQDLFTSSVFALLMCAPSRITEILSLPFDCELCSEDHNGVMRYGLRLFSLKGYGANIKWIPTIMVPIAKKAISRLKKLSENARKLAKELECNNFENKSSAIKYGLAKGFTPVQFNALCLQHKYCFSSKRKTDYFSLRVANAVEFNNDISRYNKNNIFARHKYSDSENKSLFVNSHQARHLLNTIAYLGGMTDFEIARWSGRKNVSQNNSYNHVSQEHAMDFMENIPEGLSENNTLLDLKNNKEERVKEPELDFYQCHGAFMIMDNGYCEHDYAMAPCGKYPGFDKNNKVLKEKFEYLIKTSDKDSGSGVYGADKWANEELIFKTCKI</sequence>
<gene>
    <name evidence="3" type="ORF">BG55_12885</name>
</gene>
<dbReference type="GO" id="GO:0006310">
    <property type="term" value="P:DNA recombination"/>
    <property type="evidence" value="ECO:0007669"/>
    <property type="project" value="UniProtKB-KW"/>
</dbReference>
<reference evidence="3 4" key="1">
    <citation type="submission" date="2014-02" db="EMBL/GenBank/DDBJ databases">
        <title>Draft genome of Erwinia mallotivora strain BT-MARDI, a papaya dieback pathogen.</title>
        <authorList>
            <person name="Redzuan R."/>
            <person name="Abu Bakar N."/>
            <person name="Badrun R."/>
            <person name="Mohd Raih M.F."/>
            <person name="Rozano L."/>
            <person name="Mat Amin N."/>
        </authorList>
    </citation>
    <scope>NUCLEOTIDE SEQUENCE [LARGE SCALE GENOMIC DNA]</scope>
    <source>
        <strain evidence="3 4">BT-MARDI</strain>
    </source>
</reference>
<protein>
    <recommendedName>
        <fullName evidence="5">DNA-binding protein</fullName>
    </recommendedName>
</protein>
<proteinExistence type="predicted"/>
<dbReference type="InterPro" id="IPR013762">
    <property type="entry name" value="Integrase-like_cat_sf"/>
</dbReference>